<keyword evidence="2" id="KW-1185">Reference proteome</keyword>
<comment type="caution">
    <text evidence="1">The sequence shown here is derived from an EMBL/GenBank/DDBJ whole genome shotgun (WGS) entry which is preliminary data.</text>
</comment>
<dbReference type="RefSeq" id="WP_194701576.1">
    <property type="nucleotide sequence ID" value="NZ_JADKNH010000005.1"/>
</dbReference>
<name>A0ABR9ZS95_9FIRM</name>
<proteinExistence type="predicted"/>
<dbReference type="EMBL" id="JADKNH010000005">
    <property type="protein sequence ID" value="MBF4693339.1"/>
    <property type="molecule type" value="Genomic_DNA"/>
</dbReference>
<sequence length="45" mass="5347">MIKISLSKKQKKELEDLHYKWFEDYKVSGYTKLVKNVKTSISKAL</sequence>
<reference evidence="1 2" key="1">
    <citation type="submission" date="2020-11" db="EMBL/GenBank/DDBJ databases">
        <title>Fusibacter basophilias sp. nov.</title>
        <authorList>
            <person name="Qiu D."/>
        </authorList>
    </citation>
    <scope>NUCLEOTIDE SEQUENCE [LARGE SCALE GENOMIC DNA]</scope>
    <source>
        <strain evidence="1 2">Q10-2</strain>
    </source>
</reference>
<organism evidence="1 2">
    <name type="scientific">Fusibacter ferrireducens</name>
    <dbReference type="NCBI Taxonomy" id="2785058"/>
    <lineage>
        <taxon>Bacteria</taxon>
        <taxon>Bacillati</taxon>
        <taxon>Bacillota</taxon>
        <taxon>Clostridia</taxon>
        <taxon>Eubacteriales</taxon>
        <taxon>Eubacteriales Family XII. Incertae Sedis</taxon>
        <taxon>Fusibacter</taxon>
    </lineage>
</organism>
<evidence type="ECO:0000313" key="1">
    <source>
        <dbReference type="EMBL" id="MBF4693339.1"/>
    </source>
</evidence>
<evidence type="ECO:0000313" key="2">
    <source>
        <dbReference type="Proteomes" id="UP000614200"/>
    </source>
</evidence>
<gene>
    <name evidence="1" type="ORF">ISU02_09420</name>
</gene>
<dbReference type="Proteomes" id="UP000614200">
    <property type="component" value="Unassembled WGS sequence"/>
</dbReference>
<accession>A0ABR9ZS95</accession>
<protein>
    <submittedName>
        <fullName evidence="1">Uncharacterized protein</fullName>
    </submittedName>
</protein>